<dbReference type="Gene3D" id="3.90.1030.10">
    <property type="entry name" value="Ribosomal protein L17"/>
    <property type="match status" value="1"/>
</dbReference>
<dbReference type="SUPFAM" id="SSF64263">
    <property type="entry name" value="Prokaryotic ribosomal protein L17"/>
    <property type="match status" value="1"/>
</dbReference>
<evidence type="ECO:0000256" key="1">
    <source>
        <dbReference type="ARBA" id="ARBA00008777"/>
    </source>
</evidence>
<evidence type="ECO:0000256" key="2">
    <source>
        <dbReference type="ARBA" id="ARBA00022980"/>
    </source>
</evidence>
<dbReference type="InterPro" id="IPR000456">
    <property type="entry name" value="Ribosomal_bL17"/>
</dbReference>
<evidence type="ECO:0000313" key="8">
    <source>
        <dbReference type="Proteomes" id="UP000808388"/>
    </source>
</evidence>
<name>A0A9D6QUG3_9BACT</name>
<dbReference type="NCBIfam" id="TIGR00059">
    <property type="entry name" value="L17"/>
    <property type="match status" value="1"/>
</dbReference>
<dbReference type="PANTHER" id="PTHR14413:SF16">
    <property type="entry name" value="LARGE RIBOSOMAL SUBUNIT PROTEIN BL17M"/>
    <property type="match status" value="1"/>
</dbReference>
<reference evidence="7" key="1">
    <citation type="submission" date="2020-07" db="EMBL/GenBank/DDBJ databases">
        <title>Huge and variable diversity of episymbiotic CPR bacteria and DPANN archaea in groundwater ecosystems.</title>
        <authorList>
            <person name="He C.Y."/>
            <person name="Keren R."/>
            <person name="Whittaker M."/>
            <person name="Farag I.F."/>
            <person name="Doudna J."/>
            <person name="Cate J.H.D."/>
            <person name="Banfield J.F."/>
        </authorList>
    </citation>
    <scope>NUCLEOTIDE SEQUENCE</scope>
    <source>
        <strain evidence="7">NC_groundwater_972_Pr1_S-0.2um_49_27</strain>
    </source>
</reference>
<dbReference type="InterPro" id="IPR036373">
    <property type="entry name" value="Ribosomal_bL17_sf"/>
</dbReference>
<protein>
    <recommendedName>
        <fullName evidence="4 6">50S ribosomal protein L17</fullName>
    </recommendedName>
</protein>
<dbReference type="EMBL" id="JACQCQ010000013">
    <property type="protein sequence ID" value="MBI3627938.1"/>
    <property type="molecule type" value="Genomic_DNA"/>
</dbReference>
<dbReference type="AlphaFoldDB" id="A0A9D6QUG3"/>
<dbReference type="GO" id="GO:0003735">
    <property type="term" value="F:structural constituent of ribosome"/>
    <property type="evidence" value="ECO:0007669"/>
    <property type="project" value="InterPro"/>
</dbReference>
<accession>A0A9D6QUG3</accession>
<dbReference type="GO" id="GO:0006412">
    <property type="term" value="P:translation"/>
    <property type="evidence" value="ECO:0007669"/>
    <property type="project" value="InterPro"/>
</dbReference>
<dbReference type="PANTHER" id="PTHR14413">
    <property type="entry name" value="RIBOSOMAL PROTEIN L17"/>
    <property type="match status" value="1"/>
</dbReference>
<proteinExistence type="inferred from homology"/>
<comment type="caution">
    <text evidence="7">The sequence shown here is derived from an EMBL/GenBank/DDBJ whole genome shotgun (WGS) entry which is preliminary data.</text>
</comment>
<evidence type="ECO:0000256" key="3">
    <source>
        <dbReference type="ARBA" id="ARBA00023274"/>
    </source>
</evidence>
<dbReference type="PROSITE" id="PS01167">
    <property type="entry name" value="RIBOSOMAL_L17"/>
    <property type="match status" value="1"/>
</dbReference>
<evidence type="ECO:0000256" key="5">
    <source>
        <dbReference type="RuleBase" id="RU000660"/>
    </source>
</evidence>
<dbReference type="Pfam" id="PF01196">
    <property type="entry name" value="Ribosomal_L17"/>
    <property type="match status" value="1"/>
</dbReference>
<organism evidence="7 8">
    <name type="scientific">Candidatus Sungiibacteriota bacterium</name>
    <dbReference type="NCBI Taxonomy" id="2750080"/>
    <lineage>
        <taxon>Bacteria</taxon>
        <taxon>Candidatus Sungiibacteriota</taxon>
    </lineage>
</organism>
<gene>
    <name evidence="7" type="primary">rplQ</name>
    <name evidence="7" type="ORF">HY220_04335</name>
</gene>
<dbReference type="Proteomes" id="UP000808388">
    <property type="component" value="Unassembled WGS sequence"/>
</dbReference>
<dbReference type="GO" id="GO:0022625">
    <property type="term" value="C:cytosolic large ribosomal subunit"/>
    <property type="evidence" value="ECO:0007669"/>
    <property type="project" value="TreeGrafter"/>
</dbReference>
<evidence type="ECO:0000256" key="6">
    <source>
        <dbReference type="RuleBase" id="RU000661"/>
    </source>
</evidence>
<dbReference type="InterPro" id="IPR047859">
    <property type="entry name" value="Ribosomal_bL17_CS"/>
</dbReference>
<evidence type="ECO:0000256" key="4">
    <source>
        <dbReference type="ARBA" id="ARBA00035494"/>
    </source>
</evidence>
<sequence>MQHRRRGRIFGRKTDQRKAFMKSLVSALVLRRRIQTTEARAKELRPAVEKLVTKAKAGTLAKRRQIISATSPKIAGILIEKIAPNYKDRNGGYTRIMKLGVRKSDAARLAIIEFV</sequence>
<comment type="similarity">
    <text evidence="1 5">Belongs to the bacterial ribosomal protein bL17 family.</text>
</comment>
<keyword evidence="3 5" id="KW-0687">Ribonucleoprotein</keyword>
<keyword evidence="2 5" id="KW-0689">Ribosomal protein</keyword>
<evidence type="ECO:0000313" key="7">
    <source>
        <dbReference type="EMBL" id="MBI3627938.1"/>
    </source>
</evidence>